<feature type="compositionally biased region" description="Low complexity" evidence="12">
    <location>
        <begin position="386"/>
        <end position="401"/>
    </location>
</feature>
<keyword evidence="4 11" id="KW-0547">Nucleotide-binding</keyword>
<dbReference type="GO" id="GO:0007276">
    <property type="term" value="P:gamete generation"/>
    <property type="evidence" value="ECO:0007669"/>
    <property type="project" value="UniProtKB-ARBA"/>
</dbReference>
<dbReference type="FunFam" id="3.30.200.20:FF:000009">
    <property type="entry name" value="Glycogen synthase kinase-3 beta"/>
    <property type="match status" value="1"/>
</dbReference>
<comment type="similarity">
    <text evidence="1">Belongs to the protein kinase superfamily. CMGC Ser/Thr protein kinase family. GSK-3 subfamily.</text>
</comment>
<evidence type="ECO:0000313" key="15">
    <source>
        <dbReference type="EMBL" id="KAK0421976.1"/>
    </source>
</evidence>
<feature type="compositionally biased region" description="Polar residues" evidence="12">
    <location>
        <begin position="414"/>
        <end position="425"/>
    </location>
</feature>
<evidence type="ECO:0000259" key="14">
    <source>
        <dbReference type="PROSITE" id="PS50802"/>
    </source>
</evidence>
<dbReference type="SUPFAM" id="SSF56112">
    <property type="entry name" value="Protein kinase-like (PK-like)"/>
    <property type="match status" value="1"/>
</dbReference>
<feature type="region of interest" description="Disordered" evidence="12">
    <location>
        <begin position="639"/>
        <end position="670"/>
    </location>
</feature>
<dbReference type="InterPro" id="IPR039192">
    <property type="entry name" value="STKc_GSK3"/>
</dbReference>
<dbReference type="PROSITE" id="PS50011">
    <property type="entry name" value="PROTEIN_KINASE_DOM"/>
    <property type="match status" value="1"/>
</dbReference>
<evidence type="ECO:0000256" key="6">
    <source>
        <dbReference type="ARBA" id="ARBA00022840"/>
    </source>
</evidence>
<accession>A0AA39IEC5</accession>
<evidence type="ECO:0000256" key="11">
    <source>
        <dbReference type="PROSITE-ProRule" id="PRU10141"/>
    </source>
</evidence>
<evidence type="ECO:0000256" key="12">
    <source>
        <dbReference type="SAM" id="MobiDB-lite"/>
    </source>
</evidence>
<feature type="region of interest" description="Disordered" evidence="12">
    <location>
        <begin position="378"/>
        <end position="401"/>
    </location>
</feature>
<feature type="domain" description="OTU" evidence="14">
    <location>
        <begin position="796"/>
        <end position="933"/>
    </location>
</feature>
<evidence type="ECO:0000256" key="2">
    <source>
        <dbReference type="ARBA" id="ARBA00022527"/>
    </source>
</evidence>
<reference evidence="15" key="1">
    <citation type="submission" date="2023-06" db="EMBL/GenBank/DDBJ databases">
        <title>Genomic analysis of the entomopathogenic nematode Steinernema hermaphroditum.</title>
        <authorList>
            <person name="Schwarz E.M."/>
            <person name="Heppert J.K."/>
            <person name="Baniya A."/>
            <person name="Schwartz H.T."/>
            <person name="Tan C.-H."/>
            <person name="Antoshechkin I."/>
            <person name="Sternberg P.W."/>
            <person name="Goodrich-Blair H."/>
            <person name="Dillman A.R."/>
        </authorList>
    </citation>
    <scope>NUCLEOTIDE SEQUENCE</scope>
    <source>
        <strain evidence="15">PS9179</strain>
        <tissue evidence="15">Whole animal</tissue>
    </source>
</reference>
<dbReference type="PANTHER" id="PTHR24057">
    <property type="entry name" value="GLYCOGEN SYNTHASE KINASE-3 ALPHA"/>
    <property type="match status" value="1"/>
</dbReference>
<feature type="compositionally biased region" description="Polar residues" evidence="12">
    <location>
        <begin position="651"/>
        <end position="662"/>
    </location>
</feature>
<dbReference type="GO" id="GO:0090090">
    <property type="term" value="P:negative regulation of canonical Wnt signaling pathway"/>
    <property type="evidence" value="ECO:0007669"/>
    <property type="project" value="TreeGrafter"/>
</dbReference>
<dbReference type="InterPro" id="IPR011009">
    <property type="entry name" value="Kinase-like_dom_sf"/>
</dbReference>
<feature type="compositionally biased region" description="Basic and acidic residues" evidence="12">
    <location>
        <begin position="426"/>
        <end position="437"/>
    </location>
</feature>
<evidence type="ECO:0000259" key="13">
    <source>
        <dbReference type="PROSITE" id="PS50011"/>
    </source>
</evidence>
<dbReference type="InterPro" id="IPR000719">
    <property type="entry name" value="Prot_kinase_dom"/>
</dbReference>
<dbReference type="GO" id="GO:0004674">
    <property type="term" value="F:protein serine/threonine kinase activity"/>
    <property type="evidence" value="ECO:0007669"/>
    <property type="project" value="UniProtKB-KW"/>
</dbReference>
<dbReference type="FunFam" id="1.10.510.10:FF:000055">
    <property type="entry name" value="Glycogen synthase kinase-3 beta"/>
    <property type="match status" value="1"/>
</dbReference>
<keyword evidence="7" id="KW-0346">Stress response</keyword>
<feature type="binding site" evidence="11">
    <location>
        <position position="80"/>
    </location>
    <ligand>
        <name>ATP</name>
        <dbReference type="ChEBI" id="CHEBI:30616"/>
    </ligand>
</feature>
<evidence type="ECO:0000313" key="16">
    <source>
        <dbReference type="Proteomes" id="UP001175271"/>
    </source>
</evidence>
<dbReference type="InterPro" id="IPR003323">
    <property type="entry name" value="OTU_dom"/>
</dbReference>
<name>A0AA39IEC5_9BILA</name>
<gene>
    <name evidence="15" type="ORF">QR680_007299</name>
</gene>
<keyword evidence="16" id="KW-1185">Reference proteome</keyword>
<dbReference type="SUPFAM" id="SSF54001">
    <property type="entry name" value="Cysteine proteinases"/>
    <property type="match status" value="1"/>
</dbReference>
<dbReference type="PROSITE" id="PS00107">
    <property type="entry name" value="PROTEIN_KINASE_ATP"/>
    <property type="match status" value="1"/>
</dbReference>
<sequence>MQSLKSTSSSNGRNRNSNNNNEKPKNMAGATCVQASTAYGPEQQTVEIKYADVKVVGNGSFGVVYLARLTETNEKVAIKKVLQDKRFKNRELQIMRKLEHQNVVKLKYYFFSQGEPGKDEVYLNLILEYIPETVYRVARHYSRQRLQIPMIYVKLYVYQVFRALAYIHDIGVCHRDIKPQNLLIDPESGVLKLCDFGSAKFLVRGEPNVSYICSRYYRAPELIFGATNYTNSIDVWSVGTVMAELMLGHPIFPGDSGVDQLVEIIKVLGTPTREQIQQMNPNYKEFRFPSIRSHPWNRVFRQNTPPEAIDLITRVLQYTPTSRPLPLEACAHTFFDEIRQPNARLPNGRPLPPVLTFTEQELRIAPHLNVTLIPNHGAATSSENATQSAQSSTGTQSLSQSDANFSQMGLIEKATNTKGVQMNQQTRDELKKVEESHTLAPGDLSPIHSETGSDLDSDRCSSLSSIDFHTPQNTVHPVFSAIEYSCIGPSEKIEKLAETNSDEELAAKPADQNVDEPEETLDELTEEGAVDSFLTERFERLRKLDEERVKARESILKEQKKYKAYYDMSHKPQEFNVGQLVTKVNEAKVRSKGKTLETNRLGPFRVIEVTRNKTYALEGLRGTHSGDKLRLYDEPIEVEKRSQDAPDHPTELSSQSSVTQMRNEGPPPAKRRIIWSQTPSILKTLTPATPVTAVKRAIFENRVIPVRFSPSKCSTIRSPLVEGEQKQLPVGDLGDILYDDTVRRCLSPLYTKYPDMFWQWRVCDLFGITEPPGPHDLDLSLSGPYDPRKAPSFDRDHLKIVIADGNCGFRAIAHVISGDEEHHHFVRKKVCEFIEKKDDRWIRALTQRSESPIEYLNRTKMRESAIYMTEVELQAVAELLQVHIVCFGELWQRYNPDFPTNLRKLYTDSKLHDGRPVIALLLRNAHFYLIKKL</sequence>
<dbReference type="CDD" id="cd14137">
    <property type="entry name" value="STKc_GSK3"/>
    <property type="match status" value="1"/>
</dbReference>
<comment type="caution">
    <text evidence="15">The sequence shown here is derived from an EMBL/GenBank/DDBJ whole genome shotgun (WGS) entry which is preliminary data.</text>
</comment>
<dbReference type="CDD" id="cd22755">
    <property type="entry name" value="OTU_CeDUB-like"/>
    <property type="match status" value="1"/>
</dbReference>
<dbReference type="GO" id="GO:0030424">
    <property type="term" value="C:axon"/>
    <property type="evidence" value="ECO:0007669"/>
    <property type="project" value="TreeGrafter"/>
</dbReference>
<evidence type="ECO:0000256" key="1">
    <source>
        <dbReference type="ARBA" id="ARBA00005527"/>
    </source>
</evidence>
<comment type="subunit">
    <text evidence="9">Monomer. Interacts with axl-1.</text>
</comment>
<dbReference type="Gene3D" id="3.30.200.20">
    <property type="entry name" value="Phosphorylase Kinase, domain 1"/>
    <property type="match status" value="1"/>
</dbReference>
<dbReference type="Pfam" id="PF02338">
    <property type="entry name" value="OTU"/>
    <property type="match status" value="1"/>
</dbReference>
<feature type="compositionally biased region" description="Low complexity" evidence="12">
    <location>
        <begin position="1"/>
        <end position="21"/>
    </location>
</feature>
<feature type="region of interest" description="Disordered" evidence="12">
    <location>
        <begin position="1"/>
        <end position="27"/>
    </location>
</feature>
<feature type="domain" description="Protein kinase" evidence="13">
    <location>
        <begin position="50"/>
        <end position="335"/>
    </location>
</feature>
<dbReference type="GO" id="GO:0032436">
    <property type="term" value="P:positive regulation of proteasomal ubiquitin-dependent protein catabolic process"/>
    <property type="evidence" value="ECO:0007669"/>
    <property type="project" value="TreeGrafter"/>
</dbReference>
<evidence type="ECO:0000256" key="5">
    <source>
        <dbReference type="ARBA" id="ARBA00022777"/>
    </source>
</evidence>
<dbReference type="GO" id="GO:0070507">
    <property type="term" value="P:regulation of microtubule cytoskeleton organization"/>
    <property type="evidence" value="ECO:0007669"/>
    <property type="project" value="TreeGrafter"/>
</dbReference>
<evidence type="ECO:0000256" key="8">
    <source>
        <dbReference type="ARBA" id="ARBA00058169"/>
    </source>
</evidence>
<protein>
    <recommendedName>
        <fullName evidence="10">Glycogen synthase kinase-3</fullName>
    </recommendedName>
</protein>
<evidence type="ECO:0000256" key="7">
    <source>
        <dbReference type="ARBA" id="ARBA00023016"/>
    </source>
</evidence>
<dbReference type="GO" id="GO:0005634">
    <property type="term" value="C:nucleus"/>
    <property type="evidence" value="ECO:0007669"/>
    <property type="project" value="TreeGrafter"/>
</dbReference>
<dbReference type="GO" id="GO:0007165">
    <property type="term" value="P:signal transduction"/>
    <property type="evidence" value="ECO:0007669"/>
    <property type="project" value="TreeGrafter"/>
</dbReference>
<evidence type="ECO:0000256" key="3">
    <source>
        <dbReference type="ARBA" id="ARBA00022679"/>
    </source>
</evidence>
<proteinExistence type="inferred from homology"/>
<dbReference type="SMART" id="SM00220">
    <property type="entry name" value="S_TKc"/>
    <property type="match status" value="1"/>
</dbReference>
<dbReference type="GO" id="GO:0005829">
    <property type="term" value="C:cytosol"/>
    <property type="evidence" value="ECO:0007669"/>
    <property type="project" value="TreeGrafter"/>
</dbReference>
<dbReference type="GO" id="GO:0005524">
    <property type="term" value="F:ATP binding"/>
    <property type="evidence" value="ECO:0007669"/>
    <property type="project" value="UniProtKB-UniRule"/>
</dbReference>
<dbReference type="GO" id="GO:0030154">
    <property type="term" value="P:cell differentiation"/>
    <property type="evidence" value="ECO:0007669"/>
    <property type="project" value="TreeGrafter"/>
</dbReference>
<dbReference type="InterPro" id="IPR038765">
    <property type="entry name" value="Papain-like_cys_pep_sf"/>
</dbReference>
<keyword evidence="5" id="KW-0418">Kinase</keyword>
<dbReference type="PROSITE" id="PS50802">
    <property type="entry name" value="OTU"/>
    <property type="match status" value="1"/>
</dbReference>
<evidence type="ECO:0000256" key="10">
    <source>
        <dbReference type="ARBA" id="ARBA00072438"/>
    </source>
</evidence>
<dbReference type="PROSITE" id="PS00108">
    <property type="entry name" value="PROTEIN_KINASE_ST"/>
    <property type="match status" value="1"/>
</dbReference>
<feature type="compositionally biased region" description="Basic and acidic residues" evidence="12">
    <location>
        <begin position="639"/>
        <end position="650"/>
    </location>
</feature>
<keyword evidence="2" id="KW-0723">Serine/threonine-protein kinase</keyword>
<evidence type="ECO:0000256" key="9">
    <source>
        <dbReference type="ARBA" id="ARBA00063943"/>
    </source>
</evidence>
<dbReference type="EMBL" id="JAUCMV010000001">
    <property type="protein sequence ID" value="KAK0421976.1"/>
    <property type="molecule type" value="Genomic_DNA"/>
</dbReference>
<dbReference type="InterPro" id="IPR017441">
    <property type="entry name" value="Protein_kinase_ATP_BS"/>
</dbReference>
<dbReference type="AlphaFoldDB" id="A0AA39IEC5"/>
<evidence type="ECO:0000256" key="4">
    <source>
        <dbReference type="ARBA" id="ARBA00022741"/>
    </source>
</evidence>
<keyword evidence="6 11" id="KW-0067">ATP-binding</keyword>
<dbReference type="Pfam" id="PF00069">
    <property type="entry name" value="Pkinase"/>
    <property type="match status" value="1"/>
</dbReference>
<comment type="function">
    <text evidence="8">Phosphorylates oma-1, a regulator of the oocyte-to-embryo transition, enabling its degradation. Phosphorylates skn-1, preventing it from accumulating in nuclei and thus inhibiting phase II gene expression in the oxidative stress defense. Involved in mesendoderm specification and mitotic spindle orientation in EMS blastomeres. Thought to be a branch point in these processes as proteins downstream are not required. Negatively regulates Wnt signaling in vulval precursor cells and acts as a Wnt-independent repressor of med-1 and med-2 in the C lineage inhibiting mesoderm development. Required for normal lifespan and LiCl-induced lifespan extension.</text>
</comment>
<dbReference type="InterPro" id="IPR008271">
    <property type="entry name" value="Ser/Thr_kinase_AS"/>
</dbReference>
<dbReference type="Gene3D" id="1.10.510.10">
    <property type="entry name" value="Transferase(Phosphotransferase) domain 1"/>
    <property type="match status" value="1"/>
</dbReference>
<dbReference type="InterPro" id="IPR050591">
    <property type="entry name" value="GSK-3"/>
</dbReference>
<dbReference type="Proteomes" id="UP001175271">
    <property type="component" value="Unassembled WGS sequence"/>
</dbReference>
<keyword evidence="3" id="KW-0808">Transferase</keyword>
<feature type="region of interest" description="Disordered" evidence="12">
    <location>
        <begin position="414"/>
        <end position="461"/>
    </location>
</feature>
<dbReference type="Gene3D" id="3.90.70.80">
    <property type="match status" value="1"/>
</dbReference>
<dbReference type="PANTHER" id="PTHR24057:SF0">
    <property type="entry name" value="PROTEIN KINASE SHAGGY-RELATED"/>
    <property type="match status" value="1"/>
</dbReference>
<organism evidence="15 16">
    <name type="scientific">Steinernema hermaphroditum</name>
    <dbReference type="NCBI Taxonomy" id="289476"/>
    <lineage>
        <taxon>Eukaryota</taxon>
        <taxon>Metazoa</taxon>
        <taxon>Ecdysozoa</taxon>
        <taxon>Nematoda</taxon>
        <taxon>Chromadorea</taxon>
        <taxon>Rhabditida</taxon>
        <taxon>Tylenchina</taxon>
        <taxon>Panagrolaimomorpha</taxon>
        <taxon>Strongyloidoidea</taxon>
        <taxon>Steinernematidae</taxon>
        <taxon>Steinernema</taxon>
    </lineage>
</organism>